<dbReference type="AlphaFoldDB" id="A0A415E0Y6"/>
<dbReference type="OrthoDB" id="5420534at2"/>
<organism evidence="1 2">
    <name type="scientific">Emergencia timonensis</name>
    <dbReference type="NCBI Taxonomy" id="1776384"/>
    <lineage>
        <taxon>Bacteria</taxon>
        <taxon>Bacillati</taxon>
        <taxon>Bacillota</taxon>
        <taxon>Clostridia</taxon>
        <taxon>Peptostreptococcales</taxon>
        <taxon>Anaerovoracaceae</taxon>
        <taxon>Emergencia</taxon>
    </lineage>
</organism>
<dbReference type="EMBL" id="QRMS01000003">
    <property type="protein sequence ID" value="RHJ87297.1"/>
    <property type="molecule type" value="Genomic_DNA"/>
</dbReference>
<protein>
    <submittedName>
        <fullName evidence="1">Metal-binding protein</fullName>
    </submittedName>
</protein>
<keyword evidence="2" id="KW-1185">Reference proteome</keyword>
<proteinExistence type="predicted"/>
<evidence type="ECO:0000313" key="2">
    <source>
        <dbReference type="Proteomes" id="UP000284841"/>
    </source>
</evidence>
<accession>A0A415E0Y6</accession>
<dbReference type="Proteomes" id="UP000284841">
    <property type="component" value="Unassembled WGS sequence"/>
</dbReference>
<evidence type="ECO:0000313" key="1">
    <source>
        <dbReference type="EMBL" id="RHJ87297.1"/>
    </source>
</evidence>
<name>A0A415E0Y6_9FIRM</name>
<reference evidence="1 2" key="1">
    <citation type="submission" date="2018-08" db="EMBL/GenBank/DDBJ databases">
        <title>A genome reference for cultivated species of the human gut microbiota.</title>
        <authorList>
            <person name="Zou Y."/>
            <person name="Xue W."/>
            <person name="Luo G."/>
        </authorList>
    </citation>
    <scope>NUCLEOTIDE SEQUENCE [LARGE SCALE GENOMIC DNA]</scope>
    <source>
        <strain evidence="1 2">AM07-24</strain>
    </source>
</reference>
<dbReference type="STRING" id="1776384.GCA_900086585_00769"/>
<comment type="caution">
    <text evidence="1">The sequence shown here is derived from an EMBL/GenBank/DDBJ whole genome shotgun (WGS) entry which is preliminary data.</text>
</comment>
<dbReference type="InterPro" id="IPR019271">
    <property type="entry name" value="DUF2284_metal-binding"/>
</dbReference>
<sequence length="173" mass="20034">MKIETFEKTIKVEEFIEGYVNVEEFLECCKVCENYEQVWSCPTYDFDPVDYWKRFENLYVVGKKMILEEEEKENWETLMAEVKADLTDHLYALEKQYPQSRSLSAGNCKICGEGNCTRKTGEPCRYPEKMRYSIESLGGNVGLTASKLLGINLQWIEAGQIPDYFVLVGGLLY</sequence>
<dbReference type="RefSeq" id="WP_118335816.1">
    <property type="nucleotide sequence ID" value="NZ_AP025567.1"/>
</dbReference>
<dbReference type="Pfam" id="PF10050">
    <property type="entry name" value="DUF2284"/>
    <property type="match status" value="1"/>
</dbReference>
<gene>
    <name evidence="1" type="ORF">DW099_11395</name>
</gene>